<reference evidence="1 2" key="1">
    <citation type="journal article" date="2021" name="Comput. Struct. Biotechnol. J.">
        <title>De novo genome assembly of the potent medicinal plant Rehmannia glutinosa using nanopore technology.</title>
        <authorList>
            <person name="Ma L."/>
            <person name="Dong C."/>
            <person name="Song C."/>
            <person name="Wang X."/>
            <person name="Zheng X."/>
            <person name="Niu Y."/>
            <person name="Chen S."/>
            <person name="Feng W."/>
        </authorList>
    </citation>
    <scope>NUCLEOTIDE SEQUENCE [LARGE SCALE GENOMIC DNA]</scope>
    <source>
        <strain evidence="1">DH-2019</strain>
    </source>
</reference>
<dbReference type="InterPro" id="IPR009902">
    <property type="entry name" value="DUF1442"/>
</dbReference>
<dbReference type="PANTHER" id="PTHR33593:SF2">
    <property type="entry name" value="ANKYRIN REPEAT_KH DOMAIN PROTEIN (DUF1442)"/>
    <property type="match status" value="1"/>
</dbReference>
<accession>A0ABR0VRV0</accession>
<organism evidence="1 2">
    <name type="scientific">Rehmannia glutinosa</name>
    <name type="common">Chinese foxglove</name>
    <dbReference type="NCBI Taxonomy" id="99300"/>
    <lineage>
        <taxon>Eukaryota</taxon>
        <taxon>Viridiplantae</taxon>
        <taxon>Streptophyta</taxon>
        <taxon>Embryophyta</taxon>
        <taxon>Tracheophyta</taxon>
        <taxon>Spermatophyta</taxon>
        <taxon>Magnoliopsida</taxon>
        <taxon>eudicotyledons</taxon>
        <taxon>Gunneridae</taxon>
        <taxon>Pentapetalae</taxon>
        <taxon>asterids</taxon>
        <taxon>lamiids</taxon>
        <taxon>Lamiales</taxon>
        <taxon>Orobanchaceae</taxon>
        <taxon>Rehmannieae</taxon>
        <taxon>Rehmannia</taxon>
    </lineage>
</organism>
<evidence type="ECO:0000313" key="1">
    <source>
        <dbReference type="EMBL" id="KAK6137677.1"/>
    </source>
</evidence>
<keyword evidence="2" id="KW-1185">Reference proteome</keyword>
<dbReference type="Pfam" id="PF07279">
    <property type="entry name" value="DUF1442"/>
    <property type="match status" value="1"/>
</dbReference>
<dbReference type="PANTHER" id="PTHR33593">
    <property type="entry name" value="DUF1442 FAMILY PROTEIN"/>
    <property type="match status" value="1"/>
</dbReference>
<comment type="caution">
    <text evidence="1">The sequence shown here is derived from an EMBL/GenBank/DDBJ whole genome shotgun (WGS) entry which is preliminary data.</text>
</comment>
<protein>
    <submittedName>
        <fullName evidence="1">Uncharacterized protein</fullName>
    </submittedName>
</protein>
<dbReference type="Proteomes" id="UP001318860">
    <property type="component" value="Unassembled WGS sequence"/>
</dbReference>
<evidence type="ECO:0000313" key="2">
    <source>
        <dbReference type="Proteomes" id="UP001318860"/>
    </source>
</evidence>
<gene>
    <name evidence="1" type="ORF">DH2020_028603</name>
</gene>
<name>A0ABR0VRV0_REHGL</name>
<dbReference type="EMBL" id="JABTTQ020000822">
    <property type="protein sequence ID" value="KAK6137677.1"/>
    <property type="molecule type" value="Genomic_DNA"/>
</dbReference>
<proteinExistence type="predicted"/>
<sequence length="200" mass="21262">MKLVWSPETASKAYIDTVKTIYTWQCGLSNESGVAELVSAMAAGWNAKLVVETWSQGGPTATSVGLAVATHHTGGKHICVVPDESSKKAVEGLEGIDFLVVDCRRNDFARILSVAKLGHRGAVLMCKNASSRAASDFRWRSVIGGKSRIVRSVFLLVGKGLDIAHVGARGGGGGEGGGEGQSRWIKHIDQQSGEEFVIRK</sequence>